<proteinExistence type="predicted"/>
<comment type="caution">
    <text evidence="2">The sequence shown here is derived from an EMBL/GenBank/DDBJ whole genome shotgun (WGS) entry which is preliminary data.</text>
</comment>
<name>A0A834MMJ1_RHYFE</name>
<keyword evidence="3" id="KW-1185">Reference proteome</keyword>
<evidence type="ECO:0000256" key="1">
    <source>
        <dbReference type="SAM" id="Phobius"/>
    </source>
</evidence>
<accession>A0A834MMJ1</accession>
<sequence>MNGFNPLSSNRYKTFSTMSNEQPELLQSACWFRMCLKVGLAFFFLGWFFFTEEHERKGKKEETPHTHRTDVDYECTFADEIKAHDPSELFDTTPPTLQRVASDRRPIESYSTLNGLHKPVVKFQFTLNAVVVRRFSLIPPPATHPNIVCFCVYPPVNWTFIFVRTRAPFWIKPLDIVRRIVLNEVMLQWKSWIDRKNGKSGKP</sequence>
<organism evidence="2 3">
    <name type="scientific">Rhynchophorus ferrugineus</name>
    <name type="common">Red palm weevil</name>
    <name type="synonym">Curculio ferrugineus</name>
    <dbReference type="NCBI Taxonomy" id="354439"/>
    <lineage>
        <taxon>Eukaryota</taxon>
        <taxon>Metazoa</taxon>
        <taxon>Ecdysozoa</taxon>
        <taxon>Arthropoda</taxon>
        <taxon>Hexapoda</taxon>
        <taxon>Insecta</taxon>
        <taxon>Pterygota</taxon>
        <taxon>Neoptera</taxon>
        <taxon>Endopterygota</taxon>
        <taxon>Coleoptera</taxon>
        <taxon>Polyphaga</taxon>
        <taxon>Cucujiformia</taxon>
        <taxon>Curculionidae</taxon>
        <taxon>Dryophthorinae</taxon>
        <taxon>Rhynchophorus</taxon>
    </lineage>
</organism>
<keyword evidence="1" id="KW-1133">Transmembrane helix</keyword>
<evidence type="ECO:0000313" key="2">
    <source>
        <dbReference type="EMBL" id="KAF7285990.1"/>
    </source>
</evidence>
<feature type="transmembrane region" description="Helical" evidence="1">
    <location>
        <begin position="31"/>
        <end position="50"/>
    </location>
</feature>
<dbReference type="EMBL" id="JAACXV010000039">
    <property type="protein sequence ID" value="KAF7285990.1"/>
    <property type="molecule type" value="Genomic_DNA"/>
</dbReference>
<protein>
    <submittedName>
        <fullName evidence="2">Uncharacterized protein</fullName>
    </submittedName>
</protein>
<keyword evidence="1" id="KW-0472">Membrane</keyword>
<evidence type="ECO:0000313" key="3">
    <source>
        <dbReference type="Proteomes" id="UP000625711"/>
    </source>
</evidence>
<dbReference type="Proteomes" id="UP000625711">
    <property type="component" value="Unassembled WGS sequence"/>
</dbReference>
<dbReference type="AlphaFoldDB" id="A0A834MMJ1"/>
<keyword evidence="1" id="KW-0812">Transmembrane</keyword>
<reference evidence="2" key="1">
    <citation type="submission" date="2020-08" db="EMBL/GenBank/DDBJ databases">
        <title>Genome sequencing and assembly of the red palm weevil Rhynchophorus ferrugineus.</title>
        <authorList>
            <person name="Dias G.B."/>
            <person name="Bergman C.M."/>
            <person name="Manee M."/>
        </authorList>
    </citation>
    <scope>NUCLEOTIDE SEQUENCE</scope>
    <source>
        <strain evidence="2">AA-2017</strain>
        <tissue evidence="2">Whole larva</tissue>
    </source>
</reference>
<gene>
    <name evidence="2" type="ORF">GWI33_008294</name>
</gene>